<sequence length="230" mass="26762">MNDEMKNNVKETRELYSIIHQEYVIMAEYRMLQTENLQGIYVIPSYENSFLWFGVIFVRAGLYEEGVFRFTITLPDKFPDEEVPVVTFTSNIYHPAIDAQTGVLYLGEVFPQWDRKYNHIWQILKYVYSIFHNLNVKAPANVEASVAYKSNKKAFMEKVRECVVLSIDHVYDDPPTEDKHYITFKPYDPDVHDTVKNLMLKAPPPNEGANQGISWVQPGSFQAFSKEETT</sequence>
<dbReference type="PANTHER" id="PTHR24067">
    <property type="entry name" value="UBIQUITIN-CONJUGATING ENZYME E2"/>
    <property type="match status" value="1"/>
</dbReference>
<evidence type="ECO:0000313" key="2">
    <source>
        <dbReference type="EMBL" id="PCG73744.1"/>
    </source>
</evidence>
<dbReference type="STRING" id="7102.A0A2A4JQ69"/>
<reference evidence="2" key="1">
    <citation type="submission" date="2017-09" db="EMBL/GenBank/DDBJ databases">
        <title>Contemporary evolution of a Lepidopteran species, Heliothis virescens, in response to modern agricultural practices.</title>
        <authorList>
            <person name="Fritz M.L."/>
            <person name="Deyonke A.M."/>
            <person name="Papanicolaou A."/>
            <person name="Micinski S."/>
            <person name="Westbrook J."/>
            <person name="Gould F."/>
        </authorList>
    </citation>
    <scope>NUCLEOTIDE SEQUENCE [LARGE SCALE GENOMIC DNA]</scope>
    <source>
        <strain evidence="2">HvINT-</strain>
        <tissue evidence="2">Whole body</tissue>
    </source>
</reference>
<comment type="caution">
    <text evidence="2">The sequence shown here is derived from an EMBL/GenBank/DDBJ whole genome shotgun (WGS) entry which is preliminary data.</text>
</comment>
<dbReference type="InterPro" id="IPR016135">
    <property type="entry name" value="UBQ-conjugating_enzyme/RWD"/>
</dbReference>
<dbReference type="InterPro" id="IPR000608">
    <property type="entry name" value="UBC"/>
</dbReference>
<accession>A0A2A4JQ69</accession>
<dbReference type="CDD" id="cd23814">
    <property type="entry name" value="UEV_AKTIP"/>
    <property type="match status" value="1"/>
</dbReference>
<gene>
    <name evidence="2" type="ORF">B5V51_14486</name>
</gene>
<dbReference type="SUPFAM" id="SSF54495">
    <property type="entry name" value="UBC-like"/>
    <property type="match status" value="1"/>
</dbReference>
<evidence type="ECO:0000259" key="1">
    <source>
        <dbReference type="PROSITE" id="PS50127"/>
    </source>
</evidence>
<dbReference type="PROSITE" id="PS50127">
    <property type="entry name" value="UBC_2"/>
    <property type="match status" value="1"/>
</dbReference>
<dbReference type="Pfam" id="PF00179">
    <property type="entry name" value="UQ_con"/>
    <property type="match status" value="1"/>
</dbReference>
<dbReference type="Gene3D" id="3.10.110.10">
    <property type="entry name" value="Ubiquitin Conjugating Enzyme"/>
    <property type="match status" value="1"/>
</dbReference>
<feature type="domain" description="UBC core" evidence="1">
    <location>
        <begin position="20"/>
        <end position="168"/>
    </location>
</feature>
<name>A0A2A4JQ69_HELVI</name>
<proteinExistence type="predicted"/>
<dbReference type="EMBL" id="NWSH01000880">
    <property type="protein sequence ID" value="PCG73744.1"/>
    <property type="molecule type" value="Genomic_DNA"/>
</dbReference>
<dbReference type="InterPro" id="IPR050113">
    <property type="entry name" value="Ub_conjugating_enzyme"/>
</dbReference>
<dbReference type="AlphaFoldDB" id="A0A2A4JQ69"/>
<organism evidence="2">
    <name type="scientific">Heliothis virescens</name>
    <name type="common">Tobacco budworm moth</name>
    <dbReference type="NCBI Taxonomy" id="7102"/>
    <lineage>
        <taxon>Eukaryota</taxon>
        <taxon>Metazoa</taxon>
        <taxon>Ecdysozoa</taxon>
        <taxon>Arthropoda</taxon>
        <taxon>Hexapoda</taxon>
        <taxon>Insecta</taxon>
        <taxon>Pterygota</taxon>
        <taxon>Neoptera</taxon>
        <taxon>Endopterygota</taxon>
        <taxon>Lepidoptera</taxon>
        <taxon>Glossata</taxon>
        <taxon>Ditrysia</taxon>
        <taxon>Noctuoidea</taxon>
        <taxon>Noctuidae</taxon>
        <taxon>Heliothinae</taxon>
        <taxon>Heliothis</taxon>
    </lineage>
</organism>
<protein>
    <recommendedName>
        <fullName evidence="1">UBC core domain-containing protein</fullName>
    </recommendedName>
</protein>
<dbReference type="SMART" id="SM00212">
    <property type="entry name" value="UBCc"/>
    <property type="match status" value="1"/>
</dbReference>